<dbReference type="Proteomes" id="UP000619788">
    <property type="component" value="Unassembled WGS sequence"/>
</dbReference>
<keyword evidence="3" id="KW-1185">Reference proteome</keyword>
<evidence type="ECO:0000313" key="2">
    <source>
        <dbReference type="EMBL" id="GIH97103.1"/>
    </source>
</evidence>
<feature type="region of interest" description="Disordered" evidence="1">
    <location>
        <begin position="1"/>
        <end position="67"/>
    </location>
</feature>
<sequence>MPPDIDSGTPGRSVGKAPISSMHRPQSPTSSAAPRSCPRRASRVAKTVAARANSVREVGSSQPSGSNAYSLITVCTGFRPAATCSPSMETAPAPIAAYPPRTIPDLENALLHMA</sequence>
<evidence type="ECO:0000313" key="3">
    <source>
        <dbReference type="Proteomes" id="UP000619788"/>
    </source>
</evidence>
<organism evidence="2 3">
    <name type="scientific">Planobispora siamensis</name>
    <dbReference type="NCBI Taxonomy" id="936338"/>
    <lineage>
        <taxon>Bacteria</taxon>
        <taxon>Bacillati</taxon>
        <taxon>Actinomycetota</taxon>
        <taxon>Actinomycetes</taxon>
        <taxon>Streptosporangiales</taxon>
        <taxon>Streptosporangiaceae</taxon>
        <taxon>Planobispora</taxon>
    </lineage>
</organism>
<dbReference type="AlphaFoldDB" id="A0A8J3SMC8"/>
<reference evidence="2 3" key="1">
    <citation type="submission" date="2021-01" db="EMBL/GenBank/DDBJ databases">
        <title>Whole genome shotgun sequence of Planobispora siamensis NBRC 107568.</title>
        <authorList>
            <person name="Komaki H."/>
            <person name="Tamura T."/>
        </authorList>
    </citation>
    <scope>NUCLEOTIDE SEQUENCE [LARGE SCALE GENOMIC DNA]</scope>
    <source>
        <strain evidence="2 3">NBRC 107568</strain>
    </source>
</reference>
<accession>A0A8J3SMC8</accession>
<protein>
    <submittedName>
        <fullName evidence="2">Uncharacterized protein</fullName>
    </submittedName>
</protein>
<evidence type="ECO:0000256" key="1">
    <source>
        <dbReference type="SAM" id="MobiDB-lite"/>
    </source>
</evidence>
<gene>
    <name evidence="2" type="ORF">Psi01_77330</name>
</gene>
<feature type="compositionally biased region" description="Low complexity" evidence="1">
    <location>
        <begin position="27"/>
        <end position="36"/>
    </location>
</feature>
<proteinExistence type="predicted"/>
<comment type="caution">
    <text evidence="2">The sequence shown here is derived from an EMBL/GenBank/DDBJ whole genome shotgun (WGS) entry which is preliminary data.</text>
</comment>
<dbReference type="EMBL" id="BOOJ01000077">
    <property type="protein sequence ID" value="GIH97103.1"/>
    <property type="molecule type" value="Genomic_DNA"/>
</dbReference>
<name>A0A8J3SMC8_9ACTN</name>